<dbReference type="InterPro" id="IPR007730">
    <property type="entry name" value="SPOR-like_dom"/>
</dbReference>
<dbReference type="Proteomes" id="UP001221189">
    <property type="component" value="Unassembled WGS sequence"/>
</dbReference>
<dbReference type="PANTHER" id="PTHR38687">
    <property type="entry name" value="CELL DIVISION PROTEIN DEDD-RELATED"/>
    <property type="match status" value="1"/>
</dbReference>
<evidence type="ECO:0000313" key="5">
    <source>
        <dbReference type="Proteomes" id="UP001221189"/>
    </source>
</evidence>
<evidence type="ECO:0000256" key="2">
    <source>
        <dbReference type="SAM" id="Phobius"/>
    </source>
</evidence>
<dbReference type="Pfam" id="PF05036">
    <property type="entry name" value="SPOR"/>
    <property type="match status" value="1"/>
</dbReference>
<dbReference type="SUPFAM" id="SSF110997">
    <property type="entry name" value="Sporulation related repeat"/>
    <property type="match status" value="1"/>
</dbReference>
<sequence length="310" mass="32272">MGLLSFFKRGEASSAATSGAKSAAKSGAKPVADAADAVQHLRLRARHRLIGAALLVGVGVIGFPLLFETQPRPIPVDLPIDIPGKESVPPLRVPAPAQLQLPALPPLPATTEQAERASTENSVPPASPHKQDAAAPPVKELVATLPVAGAARTETTKTETTKVEATKAEVKTEAKADAKPEPKVEPKPSAKPSDKAPDKKVAEHHPDKAASQQEAARVQLLLEGKTAQAKAAEAGQRAIVQVGAYADTNAAQEVRAKVEKLGLKTYTQVLETPAGKRVRVRVGPFASKEEADKAAAKLRASGLSPAVLTL</sequence>
<feature type="transmembrane region" description="Helical" evidence="2">
    <location>
        <begin position="49"/>
        <end position="67"/>
    </location>
</feature>
<feature type="domain" description="SPOR" evidence="3">
    <location>
        <begin position="232"/>
        <end position="310"/>
    </location>
</feature>
<dbReference type="InterPro" id="IPR036680">
    <property type="entry name" value="SPOR-like_sf"/>
</dbReference>
<dbReference type="PROSITE" id="PS51724">
    <property type="entry name" value="SPOR"/>
    <property type="match status" value="1"/>
</dbReference>
<name>A0ABT5KJ97_9BURK</name>
<comment type="caution">
    <text evidence="4">The sequence shown here is derived from an EMBL/GenBank/DDBJ whole genome shotgun (WGS) entry which is preliminary data.</text>
</comment>
<evidence type="ECO:0000256" key="1">
    <source>
        <dbReference type="SAM" id="MobiDB-lite"/>
    </source>
</evidence>
<organism evidence="4 5">
    <name type="scientific">Roseateles albus</name>
    <dbReference type="NCBI Taxonomy" id="2987525"/>
    <lineage>
        <taxon>Bacteria</taxon>
        <taxon>Pseudomonadati</taxon>
        <taxon>Pseudomonadota</taxon>
        <taxon>Betaproteobacteria</taxon>
        <taxon>Burkholderiales</taxon>
        <taxon>Sphaerotilaceae</taxon>
        <taxon>Roseateles</taxon>
    </lineage>
</organism>
<dbReference type="PANTHER" id="PTHR38687:SF1">
    <property type="entry name" value="CELL DIVISION PROTEIN DEDD"/>
    <property type="match status" value="1"/>
</dbReference>
<evidence type="ECO:0000259" key="3">
    <source>
        <dbReference type="PROSITE" id="PS51724"/>
    </source>
</evidence>
<keyword evidence="2" id="KW-0812">Transmembrane</keyword>
<protein>
    <submittedName>
        <fullName evidence="4">SPOR domain-containing protein</fullName>
    </submittedName>
</protein>
<gene>
    <name evidence="4" type="ORF">PRZ03_20765</name>
</gene>
<feature type="region of interest" description="Disordered" evidence="1">
    <location>
        <begin position="110"/>
        <end position="214"/>
    </location>
</feature>
<proteinExistence type="predicted"/>
<dbReference type="Gene3D" id="3.30.70.1070">
    <property type="entry name" value="Sporulation related repeat"/>
    <property type="match status" value="1"/>
</dbReference>
<feature type="compositionally biased region" description="Basic and acidic residues" evidence="1">
    <location>
        <begin position="154"/>
        <end position="208"/>
    </location>
</feature>
<evidence type="ECO:0000313" key="4">
    <source>
        <dbReference type="EMBL" id="MDC8774005.1"/>
    </source>
</evidence>
<keyword evidence="2" id="KW-0472">Membrane</keyword>
<reference evidence="4 5" key="1">
    <citation type="submission" date="2022-10" db="EMBL/GenBank/DDBJ databases">
        <title>Paucibacter sp. hw1 Genome sequencing.</title>
        <authorList>
            <person name="Park S."/>
        </authorList>
    </citation>
    <scope>NUCLEOTIDE SEQUENCE [LARGE SCALE GENOMIC DNA]</scope>
    <source>
        <strain evidence="5">hw1</strain>
    </source>
</reference>
<keyword evidence="5" id="KW-1185">Reference proteome</keyword>
<dbReference type="InterPro" id="IPR052521">
    <property type="entry name" value="Cell_div_SPOR-domain"/>
</dbReference>
<dbReference type="RefSeq" id="WP_273602072.1">
    <property type="nucleotide sequence ID" value="NZ_JAQQXT010000016.1"/>
</dbReference>
<keyword evidence="2" id="KW-1133">Transmembrane helix</keyword>
<dbReference type="EMBL" id="JAQQXT010000016">
    <property type="protein sequence ID" value="MDC8774005.1"/>
    <property type="molecule type" value="Genomic_DNA"/>
</dbReference>
<accession>A0ABT5KJ97</accession>